<feature type="compositionally biased region" description="Basic and acidic residues" evidence="1">
    <location>
        <begin position="345"/>
        <end position="370"/>
    </location>
</feature>
<accession>A0A423SUQ5</accession>
<feature type="compositionally biased region" description="Basic and acidic residues" evidence="1">
    <location>
        <begin position="15"/>
        <end position="26"/>
    </location>
</feature>
<feature type="compositionally biased region" description="Basic and acidic residues" evidence="1">
    <location>
        <begin position="382"/>
        <end position="399"/>
    </location>
</feature>
<evidence type="ECO:0000256" key="1">
    <source>
        <dbReference type="SAM" id="MobiDB-lite"/>
    </source>
</evidence>
<dbReference type="OrthoDB" id="1418352at2759"/>
<evidence type="ECO:0000259" key="2">
    <source>
        <dbReference type="PROSITE" id="PS50250"/>
    </source>
</evidence>
<dbReference type="SUPFAM" id="SSF46785">
    <property type="entry name" value="Winged helix' DNA-binding domain"/>
    <property type="match status" value="1"/>
</dbReference>
<feature type="compositionally biased region" description="Polar residues" evidence="1">
    <location>
        <begin position="200"/>
        <end position="222"/>
    </location>
</feature>
<keyword evidence="4" id="KW-1185">Reference proteome</keyword>
<protein>
    <submittedName>
        <fullName evidence="3">Putative 26S proteasome non-ATPase regulatory subunit 11-like</fullName>
    </submittedName>
</protein>
<dbReference type="SMART" id="SM00753">
    <property type="entry name" value="PAM"/>
    <property type="match status" value="1"/>
</dbReference>
<feature type="compositionally biased region" description="Low complexity" evidence="1">
    <location>
        <begin position="112"/>
        <end position="130"/>
    </location>
</feature>
<feature type="compositionally biased region" description="Polar residues" evidence="1">
    <location>
        <begin position="239"/>
        <end position="250"/>
    </location>
</feature>
<evidence type="ECO:0000313" key="3">
    <source>
        <dbReference type="EMBL" id="ROT67962.1"/>
    </source>
</evidence>
<sequence length="950" mass="103850">MTSRRKNKKNSNEAAEVRDTKKRGGGEEADGVVALETGRGSRRRGRTTTPPSPSKTPDSPPRKTRRGVSSPSTPKRASPRGRGVGRGSPATKESPVKASPRGRGQRIRRGSTDSSASSVGAASVASSSTPTRRRGRRGSNSSEASGASETPQKTPNSPPNRRRKRGKSDSPPTVLAKKTNGASPQSSPKRSSKRRRGTQESDTSPAANGQGSHRTRSRGGTSEDQDGGTEDPEEHLLSSMGNGSPASTNDLCEEVKDSNTPSIVSEEAGEDRTQSPVENNSSEDREALNEHTEEEHSNQSSELPTQKEDGLASTNQSHENEVNSMSAVESEEKLESKQNQAKISDTSKDIESKLTQNGKEEKVGLEKSEDTCDSSEVLQSNDSKKSDAHKSLDQGKSELLENNEDDTKLQSVDESNKEETSCSDYTSSSSSVSRVKRKMSDEEGDAPCSGSPETIPTSHKKHKVDSVAPSVTKFPKTAHSPESGSTEVPNVTTHSKKTGVTKQPEGANKQDSSATKNPKSVCTQGGCSGDKSQEDRLKSSPEDSSREPEEVVMDTLTVADTFLEGLNLTSDQQKEIVSFIAQDIKDSSVAQVIETLVEQLVGGACTVATMNAPRFNKFLQQLLAHYCSLPCNVDRKHALCEQAVQWARDRKSVHLRHELELTLMTLYYSTKQYKKAEAIANALYSETKKLQDKDKTVKACLCLSQVYHAMGNISKARANITTAKTEALKIYTPPDMQGELDLQSGIMQVAEGKDMETAYSYFKEAATGFTSRKQRARALKYMLLSKVMVNRSEEGEKAVRGQSHIQDIDEGVEAMLAITAAANRSSLADFKKTREKYGEHLEGDMVVASVLDDLYTKMMEKNLLNIVLPYERLQIVHIAQKIGLPREDVEKRLSQMILDKRINAQLDHRDDCLYVYGAEEKDDVYQTAIDTLCQLDKTVSHLNSKVKKLL</sequence>
<feature type="compositionally biased region" description="Acidic residues" evidence="1">
    <location>
        <begin position="223"/>
        <end position="233"/>
    </location>
</feature>
<gene>
    <name evidence="3" type="ORF">C7M84_013943</name>
</gene>
<feature type="compositionally biased region" description="Basic and acidic residues" evidence="1">
    <location>
        <begin position="531"/>
        <end position="549"/>
    </location>
</feature>
<proteinExistence type="predicted"/>
<reference evidence="3 4" key="2">
    <citation type="submission" date="2019-01" db="EMBL/GenBank/DDBJ databases">
        <title>The decoding of complex shrimp genome reveals the adaptation for benthos swimmer, frequently molting mechanism and breeding impact on genome.</title>
        <authorList>
            <person name="Sun Y."/>
            <person name="Gao Y."/>
            <person name="Yu Y."/>
        </authorList>
    </citation>
    <scope>NUCLEOTIDE SEQUENCE [LARGE SCALE GENOMIC DNA]</scope>
    <source>
        <tissue evidence="3">Muscle</tissue>
    </source>
</reference>
<feature type="domain" description="PCI" evidence="2">
    <location>
        <begin position="754"/>
        <end position="920"/>
    </location>
</feature>
<comment type="caution">
    <text evidence="3">The sequence shown here is derived from an EMBL/GenBank/DDBJ whole genome shotgun (WGS) entry which is preliminary data.</text>
</comment>
<dbReference type="Pfam" id="PF01399">
    <property type="entry name" value="PCI"/>
    <property type="match status" value="1"/>
</dbReference>
<dbReference type="InterPro" id="IPR050871">
    <property type="entry name" value="26S_Proteasome/COP9_Components"/>
</dbReference>
<name>A0A423SUQ5_PENVA</name>
<dbReference type="InterPro" id="IPR000717">
    <property type="entry name" value="PCI_dom"/>
</dbReference>
<dbReference type="Gene3D" id="1.25.40.570">
    <property type="match status" value="1"/>
</dbReference>
<keyword evidence="3" id="KW-0647">Proteasome</keyword>
<dbReference type="STRING" id="6689.A0A423SUQ5"/>
<dbReference type="PANTHER" id="PTHR10678">
    <property type="entry name" value="26S PROTEASOME NON-ATPASE REGULATORY SUBUNIT 11/COP9 SIGNALOSOME COMPLEX SUBUNIT 2"/>
    <property type="match status" value="1"/>
</dbReference>
<reference evidence="3 4" key="1">
    <citation type="submission" date="2018-04" db="EMBL/GenBank/DDBJ databases">
        <authorList>
            <person name="Zhang X."/>
            <person name="Yuan J."/>
            <person name="Li F."/>
            <person name="Xiang J."/>
        </authorList>
    </citation>
    <scope>NUCLEOTIDE SEQUENCE [LARGE SCALE GENOMIC DNA]</scope>
    <source>
        <tissue evidence="3">Muscle</tissue>
    </source>
</reference>
<organism evidence="3 4">
    <name type="scientific">Penaeus vannamei</name>
    <name type="common">Whiteleg shrimp</name>
    <name type="synonym">Litopenaeus vannamei</name>
    <dbReference type="NCBI Taxonomy" id="6689"/>
    <lineage>
        <taxon>Eukaryota</taxon>
        <taxon>Metazoa</taxon>
        <taxon>Ecdysozoa</taxon>
        <taxon>Arthropoda</taxon>
        <taxon>Crustacea</taxon>
        <taxon>Multicrustacea</taxon>
        <taxon>Malacostraca</taxon>
        <taxon>Eumalacostraca</taxon>
        <taxon>Eucarida</taxon>
        <taxon>Decapoda</taxon>
        <taxon>Dendrobranchiata</taxon>
        <taxon>Penaeoidea</taxon>
        <taxon>Penaeidae</taxon>
        <taxon>Penaeus</taxon>
    </lineage>
</organism>
<evidence type="ECO:0000313" key="4">
    <source>
        <dbReference type="Proteomes" id="UP000283509"/>
    </source>
</evidence>
<feature type="compositionally biased region" description="Polar residues" evidence="1">
    <location>
        <begin position="312"/>
        <end position="327"/>
    </location>
</feature>
<feature type="compositionally biased region" description="Low complexity" evidence="1">
    <location>
        <begin position="138"/>
        <end position="150"/>
    </location>
</feature>
<feature type="compositionally biased region" description="Low complexity" evidence="1">
    <location>
        <begin position="422"/>
        <end position="433"/>
    </location>
</feature>
<dbReference type="SMART" id="SM00088">
    <property type="entry name" value="PINT"/>
    <property type="match status" value="1"/>
</dbReference>
<feature type="compositionally biased region" description="Basic and acidic residues" evidence="1">
    <location>
        <begin position="282"/>
        <end position="297"/>
    </location>
</feature>
<dbReference type="Proteomes" id="UP000283509">
    <property type="component" value="Unassembled WGS sequence"/>
</dbReference>
<dbReference type="GO" id="GO:0000502">
    <property type="term" value="C:proteasome complex"/>
    <property type="evidence" value="ECO:0007669"/>
    <property type="project" value="UniProtKB-KW"/>
</dbReference>
<feature type="compositionally biased region" description="Polar residues" evidence="1">
    <location>
        <begin position="509"/>
        <end position="525"/>
    </location>
</feature>
<dbReference type="PROSITE" id="PS50250">
    <property type="entry name" value="PCI"/>
    <property type="match status" value="1"/>
</dbReference>
<dbReference type="AlphaFoldDB" id="A0A423SUQ5"/>
<dbReference type="EMBL" id="QCYY01002736">
    <property type="protein sequence ID" value="ROT67962.1"/>
    <property type="molecule type" value="Genomic_DNA"/>
</dbReference>
<feature type="compositionally biased region" description="Polar residues" evidence="1">
    <location>
        <begin position="480"/>
        <end position="493"/>
    </location>
</feature>
<feature type="region of interest" description="Disordered" evidence="1">
    <location>
        <begin position="1"/>
        <end position="551"/>
    </location>
</feature>
<dbReference type="InterPro" id="IPR036390">
    <property type="entry name" value="WH_DNA-bd_sf"/>
</dbReference>